<dbReference type="EMBL" id="CP086136">
    <property type="protein sequence ID" value="UEM16864.1"/>
    <property type="molecule type" value="Genomic_DNA"/>
</dbReference>
<dbReference type="KEGG" id="bban:J4G43_023150"/>
<dbReference type="Proteomes" id="UP000664702">
    <property type="component" value="Chromosome"/>
</dbReference>
<gene>
    <name evidence="3" type="ORF">J4G43_023150</name>
    <name evidence="2" type="ORF">J4G43_25175</name>
</gene>
<accession>A0A939MAZ1</accession>
<protein>
    <submittedName>
        <fullName evidence="2">Uncharacterized protein</fullName>
    </submittedName>
</protein>
<reference evidence="2" key="1">
    <citation type="submission" date="2021-03" db="EMBL/GenBank/DDBJ databases">
        <title>Whole Genome Sequence of Bradyrhizobium sp. Strain 144S4.</title>
        <authorList>
            <person name="Bromfield E.S.P."/>
            <person name="Cloutier S."/>
        </authorList>
    </citation>
    <scope>NUCLEOTIDE SEQUENCE [LARGE SCALE GENOMIC DNA]</scope>
    <source>
        <strain evidence="2">144S4</strain>
    </source>
</reference>
<keyword evidence="1" id="KW-1133">Transmembrane helix</keyword>
<keyword evidence="1" id="KW-0472">Membrane</keyword>
<feature type="transmembrane region" description="Helical" evidence="1">
    <location>
        <begin position="17"/>
        <end position="36"/>
    </location>
</feature>
<dbReference type="RefSeq" id="WP_155258218.1">
    <property type="nucleotide sequence ID" value="NZ_CP086136.1"/>
</dbReference>
<reference evidence="3 4" key="2">
    <citation type="journal article" date="2022" name="Int. J. Syst. Evol. Microbiol.">
        <title>Strains of Bradyrhizobium barranii sp. nov. associated with legumes native to Canada are symbionts of soybeans and belong to different subspecies (subsp. barranii subsp. nov. and subsp. apii subsp. nov.) and symbiovars (sv. glycinearum and sv. septentrionale).</title>
        <authorList>
            <person name="Bromfield E.S.P."/>
            <person name="Cloutier S."/>
            <person name="Wasai-Hara S."/>
            <person name="Minamisawa K."/>
        </authorList>
    </citation>
    <scope>NUCLEOTIDE SEQUENCE [LARGE SCALE GENOMIC DNA]</scope>
    <source>
        <strain evidence="3 4">144S4</strain>
    </source>
</reference>
<dbReference type="AlphaFoldDB" id="A0A939MAZ1"/>
<evidence type="ECO:0000313" key="3">
    <source>
        <dbReference type="EMBL" id="UEM16864.1"/>
    </source>
</evidence>
<evidence type="ECO:0000313" key="2">
    <source>
        <dbReference type="EMBL" id="MBO1864094.1"/>
    </source>
</evidence>
<name>A0A939MAZ1_9BRAD</name>
<keyword evidence="1" id="KW-0812">Transmembrane</keyword>
<evidence type="ECO:0000256" key="1">
    <source>
        <dbReference type="SAM" id="Phobius"/>
    </source>
</evidence>
<proteinExistence type="predicted"/>
<sequence>MREIAKQVVETMRATPFLLAILIINLAVLIGFAFTLREVGKAIARRDAMLERCIK</sequence>
<organism evidence="2">
    <name type="scientific">Bradyrhizobium barranii subsp. barranii</name>
    <dbReference type="NCBI Taxonomy" id="2823807"/>
    <lineage>
        <taxon>Bacteria</taxon>
        <taxon>Pseudomonadati</taxon>
        <taxon>Pseudomonadota</taxon>
        <taxon>Alphaproteobacteria</taxon>
        <taxon>Hyphomicrobiales</taxon>
        <taxon>Nitrobacteraceae</taxon>
        <taxon>Bradyrhizobium</taxon>
        <taxon>Bradyrhizobium barranii</taxon>
    </lineage>
</organism>
<dbReference type="EMBL" id="JAGEMI010000001">
    <property type="protein sequence ID" value="MBO1864094.1"/>
    <property type="molecule type" value="Genomic_DNA"/>
</dbReference>
<evidence type="ECO:0000313" key="4">
    <source>
        <dbReference type="Proteomes" id="UP000664702"/>
    </source>
</evidence>